<keyword evidence="2" id="KW-1185">Reference proteome</keyword>
<accession>A0ABP9YN24</accession>
<reference evidence="1 2" key="1">
    <citation type="submission" date="2024-04" db="EMBL/GenBank/DDBJ databases">
        <title>genome sequences of Mucor flavus KT1a and Helicostylum pulchrum KT1b strains isolated from the surface of a dry-aged beef.</title>
        <authorList>
            <person name="Toyotome T."/>
            <person name="Hosono M."/>
            <person name="Torimaru M."/>
            <person name="Fukuda K."/>
            <person name="Mikami N."/>
        </authorList>
    </citation>
    <scope>NUCLEOTIDE SEQUENCE [LARGE SCALE GENOMIC DNA]</scope>
    <source>
        <strain evidence="1 2">KT1a</strain>
    </source>
</reference>
<proteinExistence type="predicted"/>
<evidence type="ECO:0000313" key="1">
    <source>
        <dbReference type="EMBL" id="GAA5808255.1"/>
    </source>
</evidence>
<name>A0ABP9YN24_9FUNG</name>
<dbReference type="Proteomes" id="UP001473302">
    <property type="component" value="Unassembled WGS sequence"/>
</dbReference>
<evidence type="ECO:0000313" key="2">
    <source>
        <dbReference type="Proteomes" id="UP001473302"/>
    </source>
</evidence>
<organism evidence="1 2">
    <name type="scientific">Mucor flavus</name>
    <dbReference type="NCBI Taxonomy" id="439312"/>
    <lineage>
        <taxon>Eukaryota</taxon>
        <taxon>Fungi</taxon>
        <taxon>Fungi incertae sedis</taxon>
        <taxon>Mucoromycota</taxon>
        <taxon>Mucoromycotina</taxon>
        <taxon>Mucoromycetes</taxon>
        <taxon>Mucorales</taxon>
        <taxon>Mucorineae</taxon>
        <taxon>Mucoraceae</taxon>
        <taxon>Mucor</taxon>
    </lineage>
</organism>
<protein>
    <submittedName>
        <fullName evidence="1">Uncharacterized protein</fullName>
    </submittedName>
</protein>
<comment type="caution">
    <text evidence="1">The sequence shown here is derived from an EMBL/GenBank/DDBJ whole genome shotgun (WGS) entry which is preliminary data.</text>
</comment>
<gene>
    <name evidence="1" type="ORF">MFLAVUS_001643</name>
</gene>
<sequence length="355" mass="40819">MTTFFENPFHYPTEVKGEYNQLSNNNDFNDFFIDDLLSPLPDINRDNSCWEYAVTQLRHQIFNSTSIGYNGPETYFAKRESNNASADTLLSKKNSSDSMFRFHPDHVWSTDTLEYRRRRSENLLVRMIHCRNLDMSQLSLMRLSKGVFVHQKWQSSSPQSSPTLSAIEECLANEYLDAAVEAPVDTFQFDNVYNMGNHLTSSCYDMFVPYSYTFGARYTNPYGSNDLVIRGKIPLWCQTLFLSACLKRTEPIQMNVPQQGLFPFAPLVSVTFKSLSEYGPYNISPDLTILYEKFTLEHVDPFEIPETTKDEHCYLRSSKRQEILKSVLVCDLSDDLSKVLSDMATVWAASQGLLL</sequence>
<dbReference type="EMBL" id="BAABUK010000003">
    <property type="protein sequence ID" value="GAA5808255.1"/>
    <property type="molecule type" value="Genomic_DNA"/>
</dbReference>